<reference evidence="2 3" key="1">
    <citation type="submission" date="2018-09" db="EMBL/GenBank/DDBJ databases">
        <title>Murine metabolic-syndrome-specific gut microbial biobank.</title>
        <authorList>
            <person name="Liu C."/>
        </authorList>
    </citation>
    <scope>NUCLEOTIDE SEQUENCE [LARGE SCALE GENOMIC DNA]</scope>
    <source>
        <strain evidence="2 3">0.1xD8-82</strain>
    </source>
</reference>
<dbReference type="Pfam" id="PF12822">
    <property type="entry name" value="ECF_trnsprt"/>
    <property type="match status" value="1"/>
</dbReference>
<dbReference type="InterPro" id="IPR024529">
    <property type="entry name" value="ECF_trnsprt_substrate-spec"/>
</dbReference>
<dbReference type="EMBL" id="RAYQ01000018">
    <property type="protein sequence ID" value="RKI89954.1"/>
    <property type="molecule type" value="Genomic_DNA"/>
</dbReference>
<feature type="transmembrane region" description="Helical" evidence="1">
    <location>
        <begin position="40"/>
        <end position="66"/>
    </location>
</feature>
<proteinExistence type="predicted"/>
<gene>
    <name evidence="2" type="ORF">D7V94_16170</name>
</gene>
<dbReference type="OrthoDB" id="9809154at2"/>
<dbReference type="RefSeq" id="WP_120471387.1">
    <property type="nucleotide sequence ID" value="NZ_CATAJS010000069.1"/>
</dbReference>
<accession>A0A3A9AFU7</accession>
<feature type="transmembrane region" description="Helical" evidence="1">
    <location>
        <begin position="73"/>
        <end position="96"/>
    </location>
</feature>
<evidence type="ECO:0000256" key="1">
    <source>
        <dbReference type="SAM" id="Phobius"/>
    </source>
</evidence>
<dbReference type="GO" id="GO:0022857">
    <property type="term" value="F:transmembrane transporter activity"/>
    <property type="evidence" value="ECO:0007669"/>
    <property type="project" value="InterPro"/>
</dbReference>
<keyword evidence="1" id="KW-1133">Transmembrane helix</keyword>
<feature type="transmembrane region" description="Helical" evidence="1">
    <location>
        <begin position="116"/>
        <end position="135"/>
    </location>
</feature>
<organism evidence="2 3">
    <name type="scientific">Parablautia intestinalis</name>
    <dbReference type="NCBI Taxonomy" id="2320100"/>
    <lineage>
        <taxon>Bacteria</taxon>
        <taxon>Bacillati</taxon>
        <taxon>Bacillota</taxon>
        <taxon>Clostridia</taxon>
        <taxon>Lachnospirales</taxon>
        <taxon>Lachnospiraceae</taxon>
        <taxon>Parablautia</taxon>
    </lineage>
</organism>
<evidence type="ECO:0000313" key="3">
    <source>
        <dbReference type="Proteomes" id="UP000280696"/>
    </source>
</evidence>
<comment type="caution">
    <text evidence="2">The sequence shown here is derived from an EMBL/GenBank/DDBJ whole genome shotgun (WGS) entry which is preliminary data.</text>
</comment>
<dbReference type="AlphaFoldDB" id="A0A3A9AFU7"/>
<dbReference type="Gene3D" id="1.10.1760.20">
    <property type="match status" value="1"/>
</dbReference>
<keyword evidence="3" id="KW-1185">Reference proteome</keyword>
<feature type="transmembrane region" description="Helical" evidence="1">
    <location>
        <begin position="156"/>
        <end position="178"/>
    </location>
</feature>
<keyword evidence="1" id="KW-0812">Transmembrane</keyword>
<protein>
    <submittedName>
        <fullName evidence="2">ECF transporter S component</fullName>
    </submittedName>
</protein>
<sequence length="188" mass="20002">MKISTRQLIQTALLLAICIASQFFKNLSVYLTGPIVNTTIIIAVLAVGLWSGLIISIIAPVTAFFISGSPLMAAIPLMFPAVMAGNAILAVCTWYFQTRLGFPHRLIAGLAAGSLLKAAFMGIVIVLILLPAFGGNVGSHLPKPEALPMVLATARITFSITQLITALTGSVLACIIWLPLQKYLRRGE</sequence>
<evidence type="ECO:0000313" key="2">
    <source>
        <dbReference type="EMBL" id="RKI89954.1"/>
    </source>
</evidence>
<keyword evidence="1" id="KW-0472">Membrane</keyword>
<name>A0A3A9AFU7_9FIRM</name>
<dbReference type="Proteomes" id="UP000280696">
    <property type="component" value="Unassembled WGS sequence"/>
</dbReference>